<gene>
    <name evidence="3" type="ORF">JRO89_XS03G0037700</name>
</gene>
<dbReference type="Proteomes" id="UP000827721">
    <property type="component" value="Unassembled WGS sequence"/>
</dbReference>
<dbReference type="EMBL" id="JAFEMO010000003">
    <property type="protein sequence ID" value="KAH7572937.1"/>
    <property type="molecule type" value="Genomic_DNA"/>
</dbReference>
<comment type="similarity">
    <text evidence="1">Belongs to the UDP-glycosyltransferase family.</text>
</comment>
<comment type="caution">
    <text evidence="3">The sequence shown here is derived from an EMBL/GenBank/DDBJ whole genome shotgun (WGS) entry which is preliminary data.</text>
</comment>
<evidence type="ECO:0000256" key="1">
    <source>
        <dbReference type="ARBA" id="ARBA00009995"/>
    </source>
</evidence>
<proteinExistence type="inferred from homology"/>
<dbReference type="Gene3D" id="3.40.50.2000">
    <property type="entry name" value="Glycogen Phosphorylase B"/>
    <property type="match status" value="1"/>
</dbReference>
<keyword evidence="2" id="KW-0808">Transferase</keyword>
<sequence length="120" mass="13634">MQLPTEKLLEEMAPPPSCIISELCFEWMTDTASKFNVPRIVCHLLSCFALLCKHNLRINKVHKNITSNSEYFAIPGLPDQIEITKAQLPELMSEEIDAYAEKIWAAEMASYGVILNTFDE</sequence>
<reference evidence="3 4" key="1">
    <citation type="submission" date="2021-02" db="EMBL/GenBank/DDBJ databases">
        <title>Plant Genome Project.</title>
        <authorList>
            <person name="Zhang R.-G."/>
        </authorList>
    </citation>
    <scope>NUCLEOTIDE SEQUENCE [LARGE SCALE GENOMIC DNA]</scope>
    <source>
        <tissue evidence="3">Leaves</tissue>
    </source>
</reference>
<evidence type="ECO:0000313" key="3">
    <source>
        <dbReference type="EMBL" id="KAH7572937.1"/>
    </source>
</evidence>
<dbReference type="PANTHER" id="PTHR48047">
    <property type="entry name" value="GLYCOSYLTRANSFERASE"/>
    <property type="match status" value="1"/>
</dbReference>
<name>A0ABQ8I9G4_9ROSI</name>
<evidence type="ECO:0000256" key="2">
    <source>
        <dbReference type="ARBA" id="ARBA00022676"/>
    </source>
</evidence>
<keyword evidence="4" id="KW-1185">Reference proteome</keyword>
<protein>
    <submittedName>
        <fullName evidence="3">Uncharacterized protein</fullName>
    </submittedName>
</protein>
<dbReference type="SUPFAM" id="SSF53756">
    <property type="entry name" value="UDP-Glycosyltransferase/glycogen phosphorylase"/>
    <property type="match status" value="1"/>
</dbReference>
<keyword evidence="2" id="KW-0328">Glycosyltransferase</keyword>
<accession>A0ABQ8I9G4</accession>
<organism evidence="3 4">
    <name type="scientific">Xanthoceras sorbifolium</name>
    <dbReference type="NCBI Taxonomy" id="99658"/>
    <lineage>
        <taxon>Eukaryota</taxon>
        <taxon>Viridiplantae</taxon>
        <taxon>Streptophyta</taxon>
        <taxon>Embryophyta</taxon>
        <taxon>Tracheophyta</taxon>
        <taxon>Spermatophyta</taxon>
        <taxon>Magnoliopsida</taxon>
        <taxon>eudicotyledons</taxon>
        <taxon>Gunneridae</taxon>
        <taxon>Pentapetalae</taxon>
        <taxon>rosids</taxon>
        <taxon>malvids</taxon>
        <taxon>Sapindales</taxon>
        <taxon>Sapindaceae</taxon>
        <taxon>Xanthoceroideae</taxon>
        <taxon>Xanthoceras</taxon>
    </lineage>
</organism>
<evidence type="ECO:0000313" key="4">
    <source>
        <dbReference type="Proteomes" id="UP000827721"/>
    </source>
</evidence>
<dbReference type="PANTHER" id="PTHR48047:SF229">
    <property type="entry name" value="UDP-GLYCOSYLTRANSFERASE 73C3-RELATED"/>
    <property type="match status" value="1"/>
</dbReference>